<dbReference type="PIRSF" id="PIRSF028840">
    <property type="entry name" value="Mmp37"/>
    <property type="match status" value="1"/>
</dbReference>
<evidence type="ECO:0000256" key="2">
    <source>
        <dbReference type="ARBA" id="ARBA00004443"/>
    </source>
</evidence>
<evidence type="ECO:0000313" key="19">
    <source>
        <dbReference type="EMBL" id="AYO42953.1"/>
    </source>
</evidence>
<dbReference type="Pfam" id="PF09139">
    <property type="entry name" value="Tam41_Mmp37"/>
    <property type="match status" value="1"/>
</dbReference>
<dbReference type="InterPro" id="IPR015222">
    <property type="entry name" value="Tam41"/>
</dbReference>
<comment type="similarity">
    <text evidence="5">Belongs to the TAM41 family.</text>
</comment>
<keyword evidence="15" id="KW-0472">Membrane</keyword>
<proteinExistence type="inferred from homology"/>
<evidence type="ECO:0000256" key="18">
    <source>
        <dbReference type="ARBA" id="ARBA00029893"/>
    </source>
</evidence>
<evidence type="ECO:0000256" key="17">
    <source>
        <dbReference type="ARBA" id="ARBA00023264"/>
    </source>
</evidence>
<dbReference type="EC" id="2.7.7.41" evidence="6"/>
<evidence type="ECO:0000313" key="20">
    <source>
        <dbReference type="Proteomes" id="UP000269793"/>
    </source>
</evidence>
<comment type="subcellular location">
    <subcellularLocation>
        <location evidence="2">Mitochondrion inner membrane</location>
        <topology evidence="2">Peripheral membrane protein</topology>
        <orientation evidence="2">Matrix side</orientation>
    </subcellularLocation>
</comment>
<evidence type="ECO:0000256" key="14">
    <source>
        <dbReference type="ARBA" id="ARBA00023128"/>
    </source>
</evidence>
<evidence type="ECO:0000256" key="8">
    <source>
        <dbReference type="ARBA" id="ARBA00022516"/>
    </source>
</evidence>
<evidence type="ECO:0000256" key="11">
    <source>
        <dbReference type="ARBA" id="ARBA00022792"/>
    </source>
</evidence>
<dbReference type="VEuPathDB" id="FungiDB:DNF11_2003"/>
<keyword evidence="12" id="KW-0460">Magnesium</keyword>
<evidence type="ECO:0000256" key="16">
    <source>
        <dbReference type="ARBA" id="ARBA00023209"/>
    </source>
</evidence>
<comment type="pathway">
    <text evidence="4">Lipid metabolism.</text>
</comment>
<dbReference type="GO" id="GO:0032049">
    <property type="term" value="P:cardiolipin biosynthetic process"/>
    <property type="evidence" value="ECO:0007669"/>
    <property type="project" value="InterPro"/>
</dbReference>
<dbReference type="PANTHER" id="PTHR13619:SF0">
    <property type="entry name" value="PHOSPHATIDATE CYTIDYLYLTRANSFERASE, MITOCHONDRIAL"/>
    <property type="match status" value="1"/>
</dbReference>
<keyword evidence="9" id="KW-0808">Transferase</keyword>
<gene>
    <name evidence="19" type="ORF">DNF11_2003</name>
</gene>
<dbReference type="STRING" id="425264.A0A3G2S4C7"/>
<evidence type="ECO:0000256" key="6">
    <source>
        <dbReference type="ARBA" id="ARBA00012487"/>
    </source>
</evidence>
<evidence type="ECO:0000256" key="4">
    <source>
        <dbReference type="ARBA" id="ARBA00005189"/>
    </source>
</evidence>
<keyword evidence="13" id="KW-0443">Lipid metabolism</keyword>
<keyword evidence="11" id="KW-0999">Mitochondrion inner membrane</keyword>
<reference evidence="19 20" key="1">
    <citation type="submission" date="2018-10" db="EMBL/GenBank/DDBJ databases">
        <title>Complete genome sequence of Malassezia restricta CBS 7877.</title>
        <authorList>
            <person name="Morand S.C."/>
            <person name="Bertignac M."/>
            <person name="Iltis A."/>
            <person name="Kolder I."/>
            <person name="Pirovano W."/>
            <person name="Jourdain R."/>
            <person name="Clavaud C."/>
        </authorList>
    </citation>
    <scope>NUCLEOTIDE SEQUENCE [LARGE SCALE GENOMIC DNA]</scope>
    <source>
        <strain evidence="19 20">CBS 7877</strain>
    </source>
</reference>
<keyword evidence="17" id="KW-1208">Phospholipid metabolism</keyword>
<evidence type="ECO:0000256" key="5">
    <source>
        <dbReference type="ARBA" id="ARBA00005458"/>
    </source>
</evidence>
<dbReference type="PANTHER" id="PTHR13619">
    <property type="entry name" value="PHOSPHATIDATE CYTIDYLYLTRANSFERASE, MITOCHONDRIAL"/>
    <property type="match status" value="1"/>
</dbReference>
<evidence type="ECO:0000256" key="10">
    <source>
        <dbReference type="ARBA" id="ARBA00022695"/>
    </source>
</evidence>
<dbReference type="GO" id="GO:0016024">
    <property type="term" value="P:CDP-diacylglycerol biosynthetic process"/>
    <property type="evidence" value="ECO:0007669"/>
    <property type="project" value="UniProtKB-UniPathway"/>
</dbReference>
<evidence type="ECO:0000256" key="12">
    <source>
        <dbReference type="ARBA" id="ARBA00022842"/>
    </source>
</evidence>
<keyword evidence="8" id="KW-0444">Lipid biosynthesis</keyword>
<dbReference type="UniPathway" id="UPA00557">
    <property type="reaction ID" value="UER00614"/>
</dbReference>
<evidence type="ECO:0000256" key="15">
    <source>
        <dbReference type="ARBA" id="ARBA00023136"/>
    </source>
</evidence>
<dbReference type="OrthoDB" id="341477at2759"/>
<dbReference type="Proteomes" id="UP000269793">
    <property type="component" value="Chromosome III"/>
</dbReference>
<accession>A0A3G2S4C7</accession>
<name>A0A3G2S4C7_MALR7</name>
<comment type="cofactor">
    <cofactor evidence="1">
        <name>Mg(2+)</name>
        <dbReference type="ChEBI" id="CHEBI:18420"/>
    </cofactor>
</comment>
<dbReference type="AlphaFoldDB" id="A0A3G2S4C7"/>
<keyword evidence="10" id="KW-0548">Nucleotidyltransferase</keyword>
<organism evidence="19 20">
    <name type="scientific">Malassezia restricta (strain ATCC 96810 / NBRC 103918 / CBS 7877)</name>
    <name type="common">Seborrheic dermatitis infection agent</name>
    <dbReference type="NCBI Taxonomy" id="425264"/>
    <lineage>
        <taxon>Eukaryota</taxon>
        <taxon>Fungi</taxon>
        <taxon>Dikarya</taxon>
        <taxon>Basidiomycota</taxon>
        <taxon>Ustilaginomycotina</taxon>
        <taxon>Malasseziomycetes</taxon>
        <taxon>Malasseziales</taxon>
        <taxon>Malasseziaceae</taxon>
        <taxon>Malassezia</taxon>
    </lineage>
</organism>
<evidence type="ECO:0000256" key="1">
    <source>
        <dbReference type="ARBA" id="ARBA00001946"/>
    </source>
</evidence>
<comment type="pathway">
    <text evidence="3">Phospholipid metabolism; CDP-diacylglycerol biosynthesis; CDP-diacylglycerol from sn-glycerol 3-phosphate: step 3/3.</text>
</comment>
<keyword evidence="20" id="KW-1185">Reference proteome</keyword>
<evidence type="ECO:0000256" key="7">
    <source>
        <dbReference type="ARBA" id="ARBA00018337"/>
    </source>
</evidence>
<evidence type="ECO:0000256" key="9">
    <source>
        <dbReference type="ARBA" id="ARBA00022679"/>
    </source>
</evidence>
<dbReference type="EMBL" id="CP033150">
    <property type="protein sequence ID" value="AYO42953.1"/>
    <property type="molecule type" value="Genomic_DNA"/>
</dbReference>
<sequence>MVPRWGRLPAGVYRVKPMRSFYQRNASHIESEFVTPNARQFPASFVVPTAMPDMSQRTAEEAEHRKHILAILHGMNLPIMQYAFAYGSGVFSQAPLSRRDGGAPPMIDMVVAVKDPVHWHAANMLRNKSHYPWWTRWFGLWAIRAAQKMGAGLWYVPYVKVNNEIIKYGVISIEDLCKDLLYWNTLYVGGRMHKPIACLFDATNNRVPNAQQANLTSALRASLLLLPASFSEMELYRMLASLSYMGDFRMKVPGGENRNKVENIVKHQLPWFRIMYSTLLTRLRFVHVNHNEESFTMRQDKRPATLALVAINLPQTLRLRLVQHFQRQPHLHPVFHKCKDMDPEELMPATSANIRKLRDNPETRKKLYEDDDCEEADEWPYSTRFWLAVVQQPSFEDALREQIVQIVSEPTRIQSLKGLYTAGIGRSLRYLWSKMRDKDKGRHSG</sequence>
<dbReference type="GO" id="GO:0005743">
    <property type="term" value="C:mitochondrial inner membrane"/>
    <property type="evidence" value="ECO:0007669"/>
    <property type="project" value="UniProtKB-SubCell"/>
</dbReference>
<keyword evidence="14" id="KW-0496">Mitochondrion</keyword>
<evidence type="ECO:0000256" key="13">
    <source>
        <dbReference type="ARBA" id="ARBA00023098"/>
    </source>
</evidence>
<dbReference type="GO" id="GO:0004605">
    <property type="term" value="F:phosphatidate cytidylyltransferase activity"/>
    <property type="evidence" value="ECO:0007669"/>
    <property type="project" value="UniProtKB-EC"/>
</dbReference>
<evidence type="ECO:0000256" key="3">
    <source>
        <dbReference type="ARBA" id="ARBA00005119"/>
    </source>
</evidence>
<keyword evidence="16" id="KW-0594">Phospholipid biosynthesis</keyword>
<protein>
    <recommendedName>
        <fullName evidence="7">Phosphatidate cytidylyltransferase, mitochondrial</fullName>
        <ecNumber evidence="6">2.7.7.41</ecNumber>
    </recommendedName>
    <alternativeName>
        <fullName evidence="18">CDP-diacylglycerol synthase</fullName>
    </alternativeName>
</protein>